<dbReference type="EMBL" id="JBHSMJ010000006">
    <property type="protein sequence ID" value="MFC5447355.1"/>
    <property type="molecule type" value="Genomic_DNA"/>
</dbReference>
<feature type="region of interest" description="Disordered" evidence="1">
    <location>
        <begin position="1"/>
        <end position="24"/>
    </location>
</feature>
<dbReference type="Proteomes" id="UP001596044">
    <property type="component" value="Unassembled WGS sequence"/>
</dbReference>
<dbReference type="Pfam" id="PF01501">
    <property type="entry name" value="Glyco_transf_8"/>
    <property type="match status" value="1"/>
</dbReference>
<dbReference type="Gene3D" id="3.90.550.10">
    <property type="entry name" value="Spore Coat Polysaccharide Biosynthesis Protein SpsA, Chain A"/>
    <property type="match status" value="1"/>
</dbReference>
<dbReference type="RefSeq" id="WP_270884718.1">
    <property type="nucleotide sequence ID" value="NZ_JAQFVF010000078.1"/>
</dbReference>
<feature type="compositionally biased region" description="Low complexity" evidence="1">
    <location>
        <begin position="12"/>
        <end position="23"/>
    </location>
</feature>
<protein>
    <submittedName>
        <fullName evidence="2">Glycosyltransferase</fullName>
    </submittedName>
</protein>
<evidence type="ECO:0000313" key="2">
    <source>
        <dbReference type="EMBL" id="MFC5447355.1"/>
    </source>
</evidence>
<name>A0ABW0K1T9_9BACL</name>
<sequence length="86" mass="9444">MDSLDAFDTLHTSSTADSSNNSDVMNPIQLVTATNDKYAKHLGVMLTSLLKNIDKKSEIQIYIIDGGISEKNQSNLKQVVKKNICS</sequence>
<organism evidence="2 3">
    <name type="scientific">Paenibacillus aestuarii</name>
    <dbReference type="NCBI Taxonomy" id="516965"/>
    <lineage>
        <taxon>Bacteria</taxon>
        <taxon>Bacillati</taxon>
        <taxon>Bacillota</taxon>
        <taxon>Bacilli</taxon>
        <taxon>Bacillales</taxon>
        <taxon>Paenibacillaceae</taxon>
        <taxon>Paenibacillus</taxon>
    </lineage>
</organism>
<evidence type="ECO:0000256" key="1">
    <source>
        <dbReference type="SAM" id="MobiDB-lite"/>
    </source>
</evidence>
<accession>A0ABW0K1T9</accession>
<reference evidence="3" key="1">
    <citation type="journal article" date="2019" name="Int. J. Syst. Evol. Microbiol.">
        <title>The Global Catalogue of Microorganisms (GCM) 10K type strain sequencing project: providing services to taxonomists for standard genome sequencing and annotation.</title>
        <authorList>
            <consortium name="The Broad Institute Genomics Platform"/>
            <consortium name="The Broad Institute Genome Sequencing Center for Infectious Disease"/>
            <person name="Wu L."/>
            <person name="Ma J."/>
        </authorList>
    </citation>
    <scope>NUCLEOTIDE SEQUENCE [LARGE SCALE GENOMIC DNA]</scope>
    <source>
        <strain evidence="3">KACC 11904</strain>
    </source>
</reference>
<dbReference type="InterPro" id="IPR029044">
    <property type="entry name" value="Nucleotide-diphossugar_trans"/>
</dbReference>
<evidence type="ECO:0000313" key="3">
    <source>
        <dbReference type="Proteomes" id="UP001596044"/>
    </source>
</evidence>
<gene>
    <name evidence="2" type="ORF">ACFPOG_03730</name>
</gene>
<keyword evidence="3" id="KW-1185">Reference proteome</keyword>
<dbReference type="InterPro" id="IPR002495">
    <property type="entry name" value="Glyco_trans_8"/>
</dbReference>
<comment type="caution">
    <text evidence="2">The sequence shown here is derived from an EMBL/GenBank/DDBJ whole genome shotgun (WGS) entry which is preliminary data.</text>
</comment>
<proteinExistence type="predicted"/>
<dbReference type="SUPFAM" id="SSF53448">
    <property type="entry name" value="Nucleotide-diphospho-sugar transferases"/>
    <property type="match status" value="1"/>
</dbReference>